<evidence type="ECO:0000313" key="1">
    <source>
        <dbReference type="EMBL" id="VEL29274.1"/>
    </source>
</evidence>
<keyword evidence="2" id="KW-1185">Reference proteome</keyword>
<organism evidence="1 2">
    <name type="scientific">Protopolystoma xenopodis</name>
    <dbReference type="NCBI Taxonomy" id="117903"/>
    <lineage>
        <taxon>Eukaryota</taxon>
        <taxon>Metazoa</taxon>
        <taxon>Spiralia</taxon>
        <taxon>Lophotrochozoa</taxon>
        <taxon>Platyhelminthes</taxon>
        <taxon>Monogenea</taxon>
        <taxon>Polyopisthocotylea</taxon>
        <taxon>Polystomatidea</taxon>
        <taxon>Polystomatidae</taxon>
        <taxon>Protopolystoma</taxon>
    </lineage>
</organism>
<name>A0A448X6J4_9PLAT</name>
<dbReference type="AlphaFoldDB" id="A0A448X6J4"/>
<reference evidence="1" key="1">
    <citation type="submission" date="2018-11" db="EMBL/GenBank/DDBJ databases">
        <authorList>
            <consortium name="Pathogen Informatics"/>
        </authorList>
    </citation>
    <scope>NUCLEOTIDE SEQUENCE</scope>
</reference>
<protein>
    <submittedName>
        <fullName evidence="1">Uncharacterized protein</fullName>
    </submittedName>
</protein>
<dbReference type="EMBL" id="CAAALY010101726">
    <property type="protein sequence ID" value="VEL29274.1"/>
    <property type="molecule type" value="Genomic_DNA"/>
</dbReference>
<comment type="caution">
    <text evidence="1">The sequence shown here is derived from an EMBL/GenBank/DDBJ whole genome shotgun (WGS) entry which is preliminary data.</text>
</comment>
<dbReference type="Proteomes" id="UP000784294">
    <property type="component" value="Unassembled WGS sequence"/>
</dbReference>
<proteinExistence type="predicted"/>
<evidence type="ECO:0000313" key="2">
    <source>
        <dbReference type="Proteomes" id="UP000784294"/>
    </source>
</evidence>
<gene>
    <name evidence="1" type="ORF">PXEA_LOCUS22714</name>
</gene>
<accession>A0A448X6J4</accession>
<sequence>MYNIFLATSKLVQNPVPIHLHTLHSEHKLIFLLPTAIGGIIIDQLGWQAVDGYGQPSQLTRLADGVSVSTQRGQLELIGLKPTDGVSRTEDAVKARCIAVVFFNQQDGGRKTLVYTSPYFGVYVSAADGSGSGVEREYKDGGYREFSS</sequence>